<dbReference type="EMBL" id="LXEV01000029">
    <property type="protein sequence ID" value="OAT45916.1"/>
    <property type="molecule type" value="Genomic_DNA"/>
</dbReference>
<gene>
    <name evidence="1" type="ORF">M997_2548</name>
</gene>
<protein>
    <submittedName>
        <fullName evidence="1">CRISPR-associated Cse4 family protein</fullName>
    </submittedName>
</protein>
<organism evidence="1 2">
    <name type="scientific">Proteus hauseri ATCC 700826</name>
    <dbReference type="NCBI Taxonomy" id="1354271"/>
    <lineage>
        <taxon>Bacteria</taxon>
        <taxon>Pseudomonadati</taxon>
        <taxon>Pseudomonadota</taxon>
        <taxon>Gammaproteobacteria</taxon>
        <taxon>Enterobacterales</taxon>
        <taxon>Morganellaceae</taxon>
        <taxon>Proteus</taxon>
    </lineage>
</organism>
<keyword evidence="2" id="KW-1185">Reference proteome</keyword>
<dbReference type="AlphaFoldDB" id="A0AAJ3HR93"/>
<dbReference type="NCBIfam" id="TIGR01869">
    <property type="entry name" value="casC_Cse4"/>
    <property type="match status" value="1"/>
</dbReference>
<accession>A0AAJ3HR93</accession>
<evidence type="ECO:0000313" key="1">
    <source>
        <dbReference type="EMBL" id="OAT45916.1"/>
    </source>
</evidence>
<dbReference type="InterPro" id="IPR010148">
    <property type="entry name" value="CRISPR-assoc_prot_CT1975"/>
</dbReference>
<dbReference type="Proteomes" id="UP000078250">
    <property type="component" value="Unassembled WGS sequence"/>
</dbReference>
<reference evidence="1 2" key="1">
    <citation type="submission" date="2016-04" db="EMBL/GenBank/DDBJ databases">
        <title>ATOL: Assembling a taxonomically balanced genome-scale reconstruction of the evolutionary history of the Enterobacteriaceae.</title>
        <authorList>
            <person name="Plunkett G.III."/>
            <person name="Neeno-Eckwall E.C."/>
            <person name="Glasner J.D."/>
            <person name="Perna N.T."/>
        </authorList>
    </citation>
    <scope>NUCLEOTIDE SEQUENCE [LARGE SCALE GENOMIC DNA]</scope>
    <source>
        <strain evidence="1 2">ATCC 700826</strain>
    </source>
</reference>
<dbReference type="RefSeq" id="WP_064720486.1">
    <property type="nucleotide sequence ID" value="NZ_LXEV01000029.1"/>
</dbReference>
<name>A0AAJ3HR93_PROHU</name>
<sequence>MSQFIQLHILTSYAPSNLNRDDLGRPKTARMGGFERLRISSQSLKRHWRTSELFDTALSGNIGIRTKQFGLQIYDELVKGGITEKNAKKWTELMVDQYGKLKKDSIETEQLVHISHFEKEKIFDLIKLLIEEQREPTKEELDNLKLTKTSVDIALFGRMLASAPKYNVEAACQVAHAISVHSAVVEDDYFTAVDDLNDGKTDTGSAHIGEMGFAAALFYSYICINKTQLIESLEGNEELANKAIQALTEVAIKVSPTGKQNSFASRAYASYVLAEKGNYQPRSLSVAFLKPIDDEDMEFSAITALNQRMENFDKVYGACADSRYQLNVAQGEGSLSELLQFVAE</sequence>
<evidence type="ECO:0000313" key="2">
    <source>
        <dbReference type="Proteomes" id="UP000078250"/>
    </source>
</evidence>
<dbReference type="Pfam" id="PF09344">
    <property type="entry name" value="Cas_CT1975"/>
    <property type="match status" value="1"/>
</dbReference>
<proteinExistence type="predicted"/>
<comment type="caution">
    <text evidence="1">The sequence shown here is derived from an EMBL/GenBank/DDBJ whole genome shotgun (WGS) entry which is preliminary data.</text>
</comment>